<dbReference type="EMBL" id="AP014680">
    <property type="protein sequence ID" value="BAP85820.1"/>
    <property type="molecule type" value="Genomic_DNA"/>
</dbReference>
<dbReference type="GO" id="GO:0005304">
    <property type="term" value="F:L-valine transmembrane transporter activity"/>
    <property type="evidence" value="ECO:0007669"/>
    <property type="project" value="TreeGrafter"/>
</dbReference>
<keyword evidence="5 9" id="KW-0812">Transmembrane</keyword>
<feature type="transmembrane region" description="Helical" evidence="9">
    <location>
        <begin position="433"/>
        <end position="450"/>
    </location>
</feature>
<evidence type="ECO:0000256" key="2">
    <source>
        <dbReference type="ARBA" id="ARBA00008540"/>
    </source>
</evidence>
<feature type="transmembrane region" description="Helical" evidence="9">
    <location>
        <begin position="48"/>
        <end position="73"/>
    </location>
</feature>
<evidence type="ECO:0000256" key="5">
    <source>
        <dbReference type="ARBA" id="ARBA00022692"/>
    </source>
</evidence>
<organism evidence="10 11">
    <name type="scientific">Paucilactobacillus hokkaidonensis JCM 18461</name>
    <dbReference type="NCBI Taxonomy" id="1291742"/>
    <lineage>
        <taxon>Bacteria</taxon>
        <taxon>Bacillati</taxon>
        <taxon>Bacillota</taxon>
        <taxon>Bacilli</taxon>
        <taxon>Lactobacillales</taxon>
        <taxon>Lactobacillaceae</taxon>
        <taxon>Paucilactobacillus</taxon>
    </lineage>
</organism>
<feature type="transmembrane region" description="Helical" evidence="9">
    <location>
        <begin position="211"/>
        <end position="229"/>
    </location>
</feature>
<dbReference type="KEGG" id="lho:LOOC260_112820"/>
<dbReference type="AlphaFoldDB" id="A0A0A1GUZ3"/>
<proteinExistence type="inferred from homology"/>
<comment type="subcellular location">
    <subcellularLocation>
        <location evidence="1 9">Cell membrane</location>
        <topology evidence="1 9">Multi-pass membrane protein</topology>
    </subcellularLocation>
</comment>
<evidence type="ECO:0000256" key="4">
    <source>
        <dbReference type="ARBA" id="ARBA00022475"/>
    </source>
</evidence>
<keyword evidence="6 9" id="KW-0029">Amino-acid transport</keyword>
<feature type="transmembrane region" description="Helical" evidence="9">
    <location>
        <begin position="241"/>
        <end position="263"/>
    </location>
</feature>
<dbReference type="GO" id="GO:0015188">
    <property type="term" value="F:L-isoleucine transmembrane transporter activity"/>
    <property type="evidence" value="ECO:0007669"/>
    <property type="project" value="TreeGrafter"/>
</dbReference>
<feature type="transmembrane region" description="Helical" evidence="9">
    <location>
        <begin position="17"/>
        <end position="36"/>
    </location>
</feature>
<keyword evidence="3 9" id="KW-0813">Transport</keyword>
<dbReference type="GO" id="GO:0015818">
    <property type="term" value="P:isoleucine transport"/>
    <property type="evidence" value="ECO:0007669"/>
    <property type="project" value="TreeGrafter"/>
</dbReference>
<name>A0A0A1GUZ3_9LACO</name>
<feature type="transmembrane region" description="Helical" evidence="9">
    <location>
        <begin position="358"/>
        <end position="377"/>
    </location>
</feature>
<keyword evidence="8 9" id="KW-0472">Membrane</keyword>
<feature type="transmembrane region" description="Helical" evidence="9">
    <location>
        <begin position="126"/>
        <end position="148"/>
    </location>
</feature>
<feature type="transmembrane region" description="Helical" evidence="9">
    <location>
        <begin position="382"/>
        <end position="403"/>
    </location>
</feature>
<dbReference type="GO" id="GO:0015820">
    <property type="term" value="P:L-leucine transport"/>
    <property type="evidence" value="ECO:0007669"/>
    <property type="project" value="TreeGrafter"/>
</dbReference>
<dbReference type="RefSeq" id="WP_041093725.1">
    <property type="nucleotide sequence ID" value="NZ_AP014680.1"/>
</dbReference>
<dbReference type="HOGENOM" id="CLU_036807_0_1_9"/>
<keyword evidence="7 9" id="KW-1133">Transmembrane helix</keyword>
<dbReference type="InterPro" id="IPR004685">
    <property type="entry name" value="Brnchd-chn_aa_trnsp_Livcs"/>
</dbReference>
<evidence type="ECO:0000313" key="11">
    <source>
        <dbReference type="Proteomes" id="UP000031620"/>
    </source>
</evidence>
<evidence type="ECO:0000256" key="7">
    <source>
        <dbReference type="ARBA" id="ARBA00022989"/>
    </source>
</evidence>
<dbReference type="PANTHER" id="PTHR30588">
    <property type="entry name" value="BRANCHED-CHAIN AMINO ACID TRANSPORT SYSTEM 2 CARRIER PROTEIN"/>
    <property type="match status" value="1"/>
</dbReference>
<dbReference type="Gene3D" id="1.20.1740.10">
    <property type="entry name" value="Amino acid/polyamine transporter I"/>
    <property type="match status" value="1"/>
</dbReference>
<dbReference type="GO" id="GO:0015190">
    <property type="term" value="F:L-leucine transmembrane transporter activity"/>
    <property type="evidence" value="ECO:0007669"/>
    <property type="project" value="TreeGrafter"/>
</dbReference>
<feature type="transmembrane region" description="Helical" evidence="9">
    <location>
        <begin position="85"/>
        <end position="106"/>
    </location>
</feature>
<evidence type="ECO:0000256" key="3">
    <source>
        <dbReference type="ARBA" id="ARBA00022448"/>
    </source>
</evidence>
<evidence type="ECO:0000256" key="8">
    <source>
        <dbReference type="ARBA" id="ARBA00023136"/>
    </source>
</evidence>
<accession>A0A0A1GUZ3</accession>
<protein>
    <recommendedName>
        <fullName evidence="9">Branched-chain amino acid transport system carrier protein</fullName>
    </recommendedName>
</protein>
<evidence type="ECO:0000256" key="6">
    <source>
        <dbReference type="ARBA" id="ARBA00022970"/>
    </source>
</evidence>
<evidence type="ECO:0000313" key="10">
    <source>
        <dbReference type="EMBL" id="BAP85820.1"/>
    </source>
</evidence>
<dbReference type="PANTHER" id="PTHR30588:SF0">
    <property type="entry name" value="BRANCHED-CHAIN AMINO ACID PERMEASE BRNQ"/>
    <property type="match status" value="1"/>
</dbReference>
<dbReference type="Proteomes" id="UP000031620">
    <property type="component" value="Chromosome"/>
</dbReference>
<comment type="similarity">
    <text evidence="2 9">Belongs to the branched chain amino acid transporter family.</text>
</comment>
<keyword evidence="4" id="KW-1003">Cell membrane</keyword>
<comment type="function">
    <text evidence="9">Component of the transport system for branched-chain amino acids.</text>
</comment>
<evidence type="ECO:0000256" key="9">
    <source>
        <dbReference type="RuleBase" id="RU362122"/>
    </source>
</evidence>
<feature type="transmembrane region" description="Helical" evidence="9">
    <location>
        <begin position="283"/>
        <end position="315"/>
    </location>
</feature>
<evidence type="ECO:0000256" key="1">
    <source>
        <dbReference type="ARBA" id="ARBA00004651"/>
    </source>
</evidence>
<sequence>MENVKDLNSKPLTVKQYLVVSSMLFGLFFGAGNLIFPIHLGQLAGAHWGLATVGFLVTAVVLPLLSVLAVSVTRSEGVYDIGRPLGPAFALVFMILIHATIGPLFGTPRTATIPFSVGVQPLLPSNLAHVGLFVFSVLFFGAAFLVSYKESNIMSSVGKILNPVFLVLLFAVFMLGFLSPMGTAAKQSVTTAYQHASFFNGFLQGYNTMDALAGLAFGVTVVTAVRQLGKTSAKSNAKVTAKAGLIATSMIGVIYVGLIWLGATTLGRYKVSADGGVAFNQMFTHYLGGVGHALLATLLTVTCLTTAVGLVAAFAQDFHKHFSKVSYRQWLAFMCLASFLTANFGLDQILLWSTPMLMFLYPFAMALILLSVFSPFFKRDPVVYAFVVVFTAVPALLDMVAAFPPVVSQSGFGKALAAFQQDTLPFASLGMDWVVPALIGAVLGLGIHFLKPVFAGRRVVTSEHVNVK</sequence>
<feature type="transmembrane region" description="Helical" evidence="9">
    <location>
        <begin position="327"/>
        <end position="346"/>
    </location>
</feature>
<dbReference type="GO" id="GO:0005886">
    <property type="term" value="C:plasma membrane"/>
    <property type="evidence" value="ECO:0007669"/>
    <property type="project" value="UniProtKB-SubCell"/>
</dbReference>
<reference evidence="10 11" key="1">
    <citation type="submission" date="2014-11" db="EMBL/GenBank/DDBJ databases">
        <title>Complete genome sequence and analysis of Lactobacillus hokkaidonensis LOOC260T.</title>
        <authorList>
            <person name="Tanizawa Y."/>
            <person name="Tohno M."/>
            <person name="Kaminuma E."/>
            <person name="Nakamura Y."/>
            <person name="Arita M."/>
        </authorList>
    </citation>
    <scope>NUCLEOTIDE SEQUENCE [LARGE SCALE GENOMIC DNA]</scope>
    <source>
        <strain evidence="10 11">LOOC260</strain>
    </source>
</reference>
<dbReference type="NCBIfam" id="TIGR00796">
    <property type="entry name" value="livcs"/>
    <property type="match status" value="1"/>
</dbReference>
<gene>
    <name evidence="10" type="ORF">LOOC260_112820</name>
</gene>
<feature type="transmembrane region" description="Helical" evidence="9">
    <location>
        <begin position="160"/>
        <end position="178"/>
    </location>
</feature>
<dbReference type="Pfam" id="PF05525">
    <property type="entry name" value="Branch_AA_trans"/>
    <property type="match status" value="1"/>
</dbReference>